<dbReference type="EMBL" id="GBHO01023285">
    <property type="protein sequence ID" value="JAG20319.1"/>
    <property type="molecule type" value="Transcribed_RNA"/>
</dbReference>
<protein>
    <recommendedName>
        <fullName evidence="2">Cyclic nucleotide-binding domain-containing protein</fullName>
    </recommendedName>
</protein>
<sequence length="100" mass="10955">MHKAGRRAAISAIPLSVVGVSPLSDLQSGISTSTSSTETAQGSVSQEVSRKTPNEEKHLRQLMKKCHLFSDFEPIEKDVIMRMLHNEKFTAGTTVLKQGM</sequence>
<dbReference type="InterPro" id="IPR000595">
    <property type="entry name" value="cNMP-bd_dom"/>
</dbReference>
<accession>A0A0A9XK11</accession>
<dbReference type="Gene3D" id="2.60.120.10">
    <property type="entry name" value="Jelly Rolls"/>
    <property type="match status" value="1"/>
</dbReference>
<proteinExistence type="predicted"/>
<evidence type="ECO:0000256" key="1">
    <source>
        <dbReference type="SAM" id="MobiDB-lite"/>
    </source>
</evidence>
<dbReference type="InterPro" id="IPR018490">
    <property type="entry name" value="cNMP-bd_dom_sf"/>
</dbReference>
<reference evidence="3" key="1">
    <citation type="journal article" date="2014" name="PLoS ONE">
        <title>Transcriptome-Based Identification of ABC Transporters in the Western Tarnished Plant Bug Lygus hesperus.</title>
        <authorList>
            <person name="Hull J.J."/>
            <person name="Chaney K."/>
            <person name="Geib S.M."/>
            <person name="Fabrick J.A."/>
            <person name="Brent C.S."/>
            <person name="Walsh D."/>
            <person name="Lavine L.C."/>
        </authorList>
    </citation>
    <scope>NUCLEOTIDE SEQUENCE</scope>
</reference>
<dbReference type="SUPFAM" id="SSF51206">
    <property type="entry name" value="cAMP-binding domain-like"/>
    <property type="match status" value="1"/>
</dbReference>
<name>A0A0A9XK11_LYGHE</name>
<evidence type="ECO:0000259" key="2">
    <source>
        <dbReference type="PROSITE" id="PS50042"/>
    </source>
</evidence>
<dbReference type="AlphaFoldDB" id="A0A0A9XK11"/>
<gene>
    <name evidence="3" type="ORF">CM83_33332</name>
</gene>
<dbReference type="PROSITE" id="PS50042">
    <property type="entry name" value="CNMP_BINDING_3"/>
    <property type="match status" value="1"/>
</dbReference>
<organism evidence="3">
    <name type="scientific">Lygus hesperus</name>
    <name type="common">Western plant bug</name>
    <dbReference type="NCBI Taxonomy" id="30085"/>
    <lineage>
        <taxon>Eukaryota</taxon>
        <taxon>Metazoa</taxon>
        <taxon>Ecdysozoa</taxon>
        <taxon>Arthropoda</taxon>
        <taxon>Hexapoda</taxon>
        <taxon>Insecta</taxon>
        <taxon>Pterygota</taxon>
        <taxon>Neoptera</taxon>
        <taxon>Paraneoptera</taxon>
        <taxon>Hemiptera</taxon>
        <taxon>Heteroptera</taxon>
        <taxon>Panheteroptera</taxon>
        <taxon>Cimicomorpha</taxon>
        <taxon>Miridae</taxon>
        <taxon>Mirini</taxon>
        <taxon>Lygus</taxon>
    </lineage>
</organism>
<feature type="region of interest" description="Disordered" evidence="1">
    <location>
        <begin position="26"/>
        <end position="55"/>
    </location>
</feature>
<feature type="domain" description="Cyclic nucleotide-binding" evidence="2">
    <location>
        <begin position="68"/>
        <end position="100"/>
    </location>
</feature>
<dbReference type="InterPro" id="IPR014710">
    <property type="entry name" value="RmlC-like_jellyroll"/>
</dbReference>
<reference evidence="3" key="2">
    <citation type="submission" date="2014-07" db="EMBL/GenBank/DDBJ databases">
        <authorList>
            <person name="Hull J."/>
        </authorList>
    </citation>
    <scope>NUCLEOTIDE SEQUENCE</scope>
</reference>
<evidence type="ECO:0000313" key="3">
    <source>
        <dbReference type="EMBL" id="JAG20319.1"/>
    </source>
</evidence>